<organism evidence="5 6">
    <name type="scientific">Buttiauxella brennerae ATCC 51605</name>
    <dbReference type="NCBI Taxonomy" id="1354251"/>
    <lineage>
        <taxon>Bacteria</taxon>
        <taxon>Pseudomonadati</taxon>
        <taxon>Pseudomonadota</taxon>
        <taxon>Gammaproteobacteria</taxon>
        <taxon>Enterobacterales</taxon>
        <taxon>Enterobacteriaceae</taxon>
        <taxon>Buttiauxella</taxon>
    </lineage>
</organism>
<evidence type="ECO:0000256" key="2">
    <source>
        <dbReference type="ARBA" id="ARBA00022747"/>
    </source>
</evidence>
<dbReference type="EMBL" id="LXER01000001">
    <property type="protein sequence ID" value="OAT34632.1"/>
    <property type="molecule type" value="Genomic_DNA"/>
</dbReference>
<evidence type="ECO:0000259" key="4">
    <source>
        <dbReference type="Pfam" id="PF01420"/>
    </source>
</evidence>
<dbReference type="Proteomes" id="UP000078410">
    <property type="component" value="Unassembled WGS sequence"/>
</dbReference>
<evidence type="ECO:0000313" key="5">
    <source>
        <dbReference type="EMBL" id="OAT34632.1"/>
    </source>
</evidence>
<keyword evidence="6" id="KW-1185">Reference proteome</keyword>
<evidence type="ECO:0000256" key="1">
    <source>
        <dbReference type="ARBA" id="ARBA00010923"/>
    </source>
</evidence>
<dbReference type="Pfam" id="PF01420">
    <property type="entry name" value="Methylase_S"/>
    <property type="match status" value="2"/>
</dbReference>
<dbReference type="PANTHER" id="PTHR30408:SF12">
    <property type="entry name" value="TYPE I RESTRICTION ENZYME MJAVIII SPECIFICITY SUBUNIT"/>
    <property type="match status" value="1"/>
</dbReference>
<keyword evidence="2" id="KW-0680">Restriction system</keyword>
<dbReference type="GO" id="GO:0009035">
    <property type="term" value="F:type I site-specific deoxyribonuclease activity"/>
    <property type="evidence" value="ECO:0007669"/>
    <property type="project" value="UniProtKB-EC"/>
</dbReference>
<dbReference type="SUPFAM" id="SSF116734">
    <property type="entry name" value="DNA methylase specificity domain"/>
    <property type="match status" value="2"/>
</dbReference>
<reference evidence="5 6" key="1">
    <citation type="submission" date="2016-04" db="EMBL/GenBank/DDBJ databases">
        <title>ATOL: Assembling a taxonomically balanced genome-scale reconstruction of the evolutionary history of the Enterobacteriaceae.</title>
        <authorList>
            <person name="Plunkett G.III."/>
            <person name="Neeno-Eckwall E.C."/>
            <person name="Glasner J.D."/>
            <person name="Perna N.T."/>
        </authorList>
    </citation>
    <scope>NUCLEOTIDE SEQUENCE [LARGE SCALE GENOMIC DNA]</scope>
    <source>
        <strain evidence="5 6">ATCC 51605</strain>
    </source>
</reference>
<keyword evidence="5" id="KW-0378">Hydrolase</keyword>
<dbReference type="InterPro" id="IPR052021">
    <property type="entry name" value="Type-I_RS_S_subunit"/>
</dbReference>
<comment type="similarity">
    <text evidence="1">Belongs to the type-I restriction system S methylase family.</text>
</comment>
<feature type="domain" description="Type I restriction modification DNA specificity" evidence="4">
    <location>
        <begin position="232"/>
        <end position="403"/>
    </location>
</feature>
<dbReference type="EC" id="3.1.21.3" evidence="5"/>
<dbReference type="RefSeq" id="WP_064556553.1">
    <property type="nucleotide sequence ID" value="NZ_LXER01000001.1"/>
</dbReference>
<dbReference type="GO" id="GO:0009307">
    <property type="term" value="P:DNA restriction-modification system"/>
    <property type="evidence" value="ECO:0007669"/>
    <property type="project" value="UniProtKB-KW"/>
</dbReference>
<dbReference type="InterPro" id="IPR000055">
    <property type="entry name" value="Restrct_endonuc_typeI_TRD"/>
</dbReference>
<dbReference type="AlphaFoldDB" id="A0A1B7IX83"/>
<dbReference type="PANTHER" id="PTHR30408">
    <property type="entry name" value="TYPE-1 RESTRICTION ENZYME ECOKI SPECIFICITY PROTEIN"/>
    <property type="match status" value="1"/>
</dbReference>
<proteinExistence type="inferred from homology"/>
<dbReference type="InterPro" id="IPR044946">
    <property type="entry name" value="Restrct_endonuc_typeI_TRD_sf"/>
</dbReference>
<accession>A0A1B7IX83</accession>
<comment type="caution">
    <text evidence="5">The sequence shown here is derived from an EMBL/GenBank/DDBJ whole genome shotgun (WGS) entry which is preliminary data.</text>
</comment>
<evidence type="ECO:0000256" key="3">
    <source>
        <dbReference type="ARBA" id="ARBA00023125"/>
    </source>
</evidence>
<sequence>MAKYKAYPEYKDSGVEWFESHPIHWQQIPCRTAVSHIVDKNHDGKIQNYLSLMASVGVIRYEDKGDVGNKKPDDLTKCKIVKKGQLVINSMNYGIGSYGMSPFDGVCSPVYIILEPRQNTLKRYALRIFENTPFQKHLATFGNGILEHRSAIKWDDIKGQIIPLPSKDEQSNILKFLDHETANIDNLIEKQQQLIELLKEKRQAVISHAVTKGLNSEVPMKDSGVEWLGEVPEHWVSVRVKQISSFITSGPRGWSDFITDEGNEIFLQSGDLNNELGLQLDKAKRVSPPKNAEGVRTRLFTGDVVVCITGANTGRVAIVPELSQSTYINQHLSLIRPNTSIINSAFLGYSLASSVGRSFFDVAQYGLKEGLSLGNVSEAPLALPPKHEQDAIVKYLESIRNNYDNLSRLSTIQIELLKERRTALISAAVTGKIDVRDWVAPDTSDIEVLEEATA</sequence>
<name>A0A1B7IX83_9ENTR</name>
<dbReference type="OrthoDB" id="9798929at2"/>
<keyword evidence="3" id="KW-0238">DNA-binding</keyword>
<dbReference type="Gene3D" id="1.10.287.1120">
    <property type="entry name" value="Bipartite methylase S protein"/>
    <property type="match status" value="1"/>
</dbReference>
<feature type="domain" description="Type I restriction modification DNA specificity" evidence="4">
    <location>
        <begin position="63"/>
        <end position="196"/>
    </location>
</feature>
<dbReference type="Gene3D" id="3.90.220.20">
    <property type="entry name" value="DNA methylase specificity domains"/>
    <property type="match status" value="2"/>
</dbReference>
<evidence type="ECO:0000313" key="6">
    <source>
        <dbReference type="Proteomes" id="UP000078410"/>
    </source>
</evidence>
<gene>
    <name evidence="5" type="ORF">M975_0009</name>
</gene>
<dbReference type="GO" id="GO:0003677">
    <property type="term" value="F:DNA binding"/>
    <property type="evidence" value="ECO:0007669"/>
    <property type="project" value="UniProtKB-KW"/>
</dbReference>
<protein>
    <submittedName>
        <fullName evidence="5">Type I restriction-modification system, specificity subunit S</fullName>
        <ecNumber evidence="5">3.1.21.3</ecNumber>
    </submittedName>
</protein>
<dbReference type="PATRIC" id="fig|1354251.4.peg.9"/>